<gene>
    <name evidence="7" type="ORF">B0T46_25120</name>
</gene>
<evidence type="ECO:0000256" key="2">
    <source>
        <dbReference type="ARBA" id="ARBA00023125"/>
    </source>
</evidence>
<accession>A0A1V2T979</accession>
<dbReference type="EMBL" id="MUMY01000034">
    <property type="protein sequence ID" value="ONM46066.1"/>
    <property type="molecule type" value="Genomic_DNA"/>
</dbReference>
<dbReference type="SUPFAM" id="SSF48498">
    <property type="entry name" value="Tetracyclin repressor-like, C-terminal domain"/>
    <property type="match status" value="1"/>
</dbReference>
<dbReference type="GO" id="GO:0003700">
    <property type="term" value="F:DNA-binding transcription factor activity"/>
    <property type="evidence" value="ECO:0007669"/>
    <property type="project" value="TreeGrafter"/>
</dbReference>
<evidence type="ECO:0000313" key="8">
    <source>
        <dbReference type="Proteomes" id="UP000188836"/>
    </source>
</evidence>
<organism evidence="7 8">
    <name type="scientific">Nocardia donostiensis</name>
    <dbReference type="NCBI Taxonomy" id="1538463"/>
    <lineage>
        <taxon>Bacteria</taxon>
        <taxon>Bacillati</taxon>
        <taxon>Actinomycetota</taxon>
        <taxon>Actinomycetes</taxon>
        <taxon>Mycobacteriales</taxon>
        <taxon>Nocardiaceae</taxon>
        <taxon>Nocardia</taxon>
    </lineage>
</organism>
<protein>
    <recommendedName>
        <fullName evidence="6">HTH tetR-type domain-containing protein</fullName>
    </recommendedName>
</protein>
<evidence type="ECO:0000313" key="7">
    <source>
        <dbReference type="EMBL" id="ONM46066.1"/>
    </source>
</evidence>
<dbReference type="AlphaFoldDB" id="A0A1V2T979"/>
<evidence type="ECO:0000259" key="6">
    <source>
        <dbReference type="PROSITE" id="PS50977"/>
    </source>
</evidence>
<evidence type="ECO:0000256" key="5">
    <source>
        <dbReference type="SAM" id="MobiDB-lite"/>
    </source>
</evidence>
<feature type="compositionally biased region" description="Basic and acidic residues" evidence="5">
    <location>
        <begin position="277"/>
        <end position="286"/>
    </location>
</feature>
<evidence type="ECO:0000256" key="1">
    <source>
        <dbReference type="ARBA" id="ARBA00023015"/>
    </source>
</evidence>
<dbReference type="InterPro" id="IPR050109">
    <property type="entry name" value="HTH-type_TetR-like_transc_reg"/>
</dbReference>
<comment type="caution">
    <text evidence="7">The sequence shown here is derived from an EMBL/GenBank/DDBJ whole genome shotgun (WGS) entry which is preliminary data.</text>
</comment>
<dbReference type="Pfam" id="PF00440">
    <property type="entry name" value="TetR_N"/>
    <property type="match status" value="1"/>
</dbReference>
<feature type="region of interest" description="Disordered" evidence="5">
    <location>
        <begin position="265"/>
        <end position="286"/>
    </location>
</feature>
<dbReference type="Gene3D" id="1.10.357.10">
    <property type="entry name" value="Tetracycline Repressor, domain 2"/>
    <property type="match status" value="1"/>
</dbReference>
<dbReference type="GO" id="GO:0045892">
    <property type="term" value="P:negative regulation of DNA-templated transcription"/>
    <property type="evidence" value="ECO:0007669"/>
    <property type="project" value="InterPro"/>
</dbReference>
<evidence type="ECO:0000256" key="3">
    <source>
        <dbReference type="ARBA" id="ARBA00023163"/>
    </source>
</evidence>
<dbReference type="Gene3D" id="1.10.10.60">
    <property type="entry name" value="Homeodomain-like"/>
    <property type="match status" value="1"/>
</dbReference>
<keyword evidence="8" id="KW-1185">Reference proteome</keyword>
<reference evidence="7 8" key="1">
    <citation type="journal article" date="2016" name="Antonie Van Leeuwenhoek">
        <title>Nocardia donostiensis sp. nov., isolated from human respiratory specimens.</title>
        <authorList>
            <person name="Ercibengoa M."/>
            <person name="Bell M."/>
            <person name="Marimon J.M."/>
            <person name="Humrighouse B."/>
            <person name="Klenk H.P."/>
            <person name="Potter G."/>
            <person name="Perez-Trallero E."/>
        </authorList>
    </citation>
    <scope>NUCLEOTIDE SEQUENCE [LARGE SCALE GENOMIC DNA]</scope>
    <source>
        <strain evidence="7 8">X1655</strain>
    </source>
</reference>
<dbReference type="SUPFAM" id="SSF46689">
    <property type="entry name" value="Homeodomain-like"/>
    <property type="match status" value="1"/>
</dbReference>
<dbReference type="Proteomes" id="UP000188836">
    <property type="component" value="Unassembled WGS sequence"/>
</dbReference>
<feature type="region of interest" description="Disordered" evidence="5">
    <location>
        <begin position="1"/>
        <end position="25"/>
    </location>
</feature>
<proteinExistence type="predicted"/>
<dbReference type="Pfam" id="PF02909">
    <property type="entry name" value="TetR_C_1"/>
    <property type="match status" value="1"/>
</dbReference>
<dbReference type="PROSITE" id="PS50977">
    <property type="entry name" value="HTH_TETR_2"/>
    <property type="match status" value="1"/>
</dbReference>
<feature type="DNA-binding region" description="H-T-H motif" evidence="4">
    <location>
        <begin position="74"/>
        <end position="93"/>
    </location>
</feature>
<keyword evidence="3" id="KW-0804">Transcription</keyword>
<dbReference type="InterPro" id="IPR001647">
    <property type="entry name" value="HTH_TetR"/>
</dbReference>
<dbReference type="PANTHER" id="PTHR30055">
    <property type="entry name" value="HTH-TYPE TRANSCRIPTIONAL REGULATOR RUTR"/>
    <property type="match status" value="1"/>
</dbReference>
<dbReference type="InterPro" id="IPR004111">
    <property type="entry name" value="Repressor_TetR_C"/>
</dbReference>
<dbReference type="InterPro" id="IPR009057">
    <property type="entry name" value="Homeodomain-like_sf"/>
</dbReference>
<dbReference type="STRING" id="1538463.B0T36_20985"/>
<keyword evidence="1" id="KW-0805">Transcription regulation</keyword>
<dbReference type="GO" id="GO:0000976">
    <property type="term" value="F:transcription cis-regulatory region binding"/>
    <property type="evidence" value="ECO:0007669"/>
    <property type="project" value="TreeGrafter"/>
</dbReference>
<sequence>MLGRRKVRSYTRSVRNSKRGAAESARVVDPARSVELLWGRRSGNRPGPKPKLTVSQIAQAAIELADADGLAALSMPQLAKRLGVGTMSLYRYVTDKSELVDLVIDAAIGPPPRFRADGWRPRLESWAVSILAIFDRHPWILEVLVARRAMGPNEMAWFEAALEAVADTGLGAQEMADVVLLVNRYVLGQAYASVAAGAAQRTGVCGDEWADAYVRALADVIDERRYPHVSELLATSVFVAQPERQFEFGLARVLDSIGSFIDQRTSVSGGRRPAAGRGRDSDPAPR</sequence>
<dbReference type="InterPro" id="IPR036271">
    <property type="entry name" value="Tet_transcr_reg_TetR-rel_C_sf"/>
</dbReference>
<feature type="domain" description="HTH tetR-type" evidence="6">
    <location>
        <begin position="51"/>
        <end position="111"/>
    </location>
</feature>
<name>A0A1V2T979_9NOCA</name>
<dbReference type="PANTHER" id="PTHR30055:SF151">
    <property type="entry name" value="TRANSCRIPTIONAL REGULATORY PROTEIN"/>
    <property type="match status" value="1"/>
</dbReference>
<evidence type="ECO:0000256" key="4">
    <source>
        <dbReference type="PROSITE-ProRule" id="PRU00335"/>
    </source>
</evidence>
<keyword evidence="2 4" id="KW-0238">DNA-binding</keyword>